<dbReference type="Proteomes" id="UP000187185">
    <property type="component" value="Chromosome"/>
</dbReference>
<dbReference type="EMBL" id="CP018762">
    <property type="protein sequence ID" value="APZ35282.1"/>
    <property type="molecule type" value="Genomic_DNA"/>
</dbReference>
<evidence type="ECO:0000259" key="4">
    <source>
        <dbReference type="Pfam" id="PF17802"/>
    </source>
</evidence>
<organism evidence="5 6">
    <name type="scientific">Microbacterium aurum</name>
    <dbReference type="NCBI Taxonomy" id="36805"/>
    <lineage>
        <taxon>Bacteria</taxon>
        <taxon>Bacillati</taxon>
        <taxon>Actinomycetota</taxon>
        <taxon>Actinomycetes</taxon>
        <taxon>Micrococcales</taxon>
        <taxon>Microbacteriaceae</taxon>
        <taxon>Microbacterium</taxon>
    </lineage>
</organism>
<feature type="chain" id="PRO_5013179305" description="Cell wall protein" evidence="2">
    <location>
        <begin position="37"/>
        <end position="496"/>
    </location>
</feature>
<proteinExistence type="predicted"/>
<dbReference type="KEGG" id="maur:BOH66_14245"/>
<feature type="domain" description="Gram-positive pilin subunit D1 N-terminal" evidence="3">
    <location>
        <begin position="46"/>
        <end position="189"/>
    </location>
</feature>
<evidence type="ECO:0000313" key="6">
    <source>
        <dbReference type="Proteomes" id="UP000187185"/>
    </source>
</evidence>
<dbReference type="STRING" id="36805.BOH66_14245"/>
<dbReference type="GO" id="GO:0005975">
    <property type="term" value="P:carbohydrate metabolic process"/>
    <property type="evidence" value="ECO:0007669"/>
    <property type="project" value="UniProtKB-ARBA"/>
</dbReference>
<dbReference type="NCBIfam" id="TIGR01167">
    <property type="entry name" value="LPXTG_anchor"/>
    <property type="match status" value="1"/>
</dbReference>
<keyword evidence="6" id="KW-1185">Reference proteome</keyword>
<protein>
    <recommendedName>
        <fullName evidence="7">Cell wall protein</fullName>
    </recommendedName>
</protein>
<feature type="domain" description="SpaA-like prealbumin fold" evidence="4">
    <location>
        <begin position="361"/>
        <end position="427"/>
    </location>
</feature>
<feature type="signal peptide" evidence="2">
    <location>
        <begin position="1"/>
        <end position="36"/>
    </location>
</feature>
<keyword evidence="1" id="KW-0812">Transmembrane</keyword>
<name>A0A1P8UAX3_9MICO</name>
<dbReference type="InterPro" id="IPR013783">
    <property type="entry name" value="Ig-like_fold"/>
</dbReference>
<dbReference type="InterPro" id="IPR048052">
    <property type="entry name" value="FM1-like"/>
</dbReference>
<dbReference type="RefSeq" id="WP_076691652.1">
    <property type="nucleotide sequence ID" value="NZ_CP018762.1"/>
</dbReference>
<dbReference type="AlphaFoldDB" id="A0A1P8UAX3"/>
<dbReference type="Gene3D" id="2.60.40.10">
    <property type="entry name" value="Immunoglobulins"/>
    <property type="match status" value="2"/>
</dbReference>
<evidence type="ECO:0008006" key="7">
    <source>
        <dbReference type="Google" id="ProtNLM"/>
    </source>
</evidence>
<evidence type="ECO:0000313" key="5">
    <source>
        <dbReference type="EMBL" id="APZ35282.1"/>
    </source>
</evidence>
<evidence type="ECO:0000256" key="1">
    <source>
        <dbReference type="SAM" id="Phobius"/>
    </source>
</evidence>
<feature type="transmembrane region" description="Helical" evidence="1">
    <location>
        <begin position="464"/>
        <end position="486"/>
    </location>
</feature>
<keyword evidence="2" id="KW-0732">Signal</keyword>
<evidence type="ECO:0000256" key="2">
    <source>
        <dbReference type="SAM" id="SignalP"/>
    </source>
</evidence>
<keyword evidence="1" id="KW-1133">Transmembrane helix</keyword>
<dbReference type="Pfam" id="PF16555">
    <property type="entry name" value="GramPos_pilinD1"/>
    <property type="match status" value="1"/>
</dbReference>
<keyword evidence="1" id="KW-0472">Membrane</keyword>
<dbReference type="OrthoDB" id="3199332at2"/>
<dbReference type="Gene3D" id="2.60.40.740">
    <property type="match status" value="1"/>
</dbReference>
<dbReference type="Pfam" id="PF17802">
    <property type="entry name" value="SpaA"/>
    <property type="match status" value="1"/>
</dbReference>
<dbReference type="InterPro" id="IPR041033">
    <property type="entry name" value="SpaA_PFL_dom_1"/>
</dbReference>
<accession>A0A1P8UAX3</accession>
<reference evidence="5 6" key="1">
    <citation type="submission" date="2016-12" db="EMBL/GenBank/DDBJ databases">
        <title>Complete genome sequence of Microbacterium aurum KACC 15219.</title>
        <authorList>
            <person name="Jung Y."/>
            <person name="Shin J.-H."/>
            <person name="Lee Y.-J."/>
            <person name="Yi H."/>
            <person name="Bahn Y.-S."/>
            <person name="Kim J.F."/>
            <person name="Lee D.-W."/>
        </authorList>
    </citation>
    <scope>NUCLEOTIDE SEQUENCE [LARGE SCALE GENOMIC DNA]</scope>
    <source>
        <strain evidence="5 6">KACC 15219</strain>
    </source>
</reference>
<dbReference type="InterPro" id="IPR032364">
    <property type="entry name" value="GramPos_pilinD1_N"/>
</dbReference>
<sequence length="496" mass="49377">MNTSIRPGIARRFAAAVGVVAIALFGTLAAAGPASAATGVGNITGTQGTLTIHKYERFGANGVTPGNGQEQTVTGTPLNGVTFSIQRVANYDLKTAAGWASVQSIMAPANPVTAATAAGLGAAASVTTTGSGTATATPPFGLYLVTETGTPSSVTEAAAPFLVSVPFATGPTATPSNTWIYDVHVYPKNAVTSLGKSETTTAADIAAGADLARWAITAKVPVLASGTISSFVLTDVIDAAQLAFVTDAAAVALGLPAGTVTAVKADGTTAVAMTAGTDYTISPATGTTRTVTFTSTGLTKLSTQAPGGTVTFDVLTRVVGVPANGVITNSATSDVNGKSGNTATATTTFGQLQVFTHVTGTTTPLAGGVYRVKDAAGNTVVVNGVNSWTSDANGLLTVPELRPGNYTLVLVTPPAGYQLPANTQVATTITAGTSDPAAPKNYVDVPYAQVPAWALPLTGGDGALWFGVGGVALVVIAAGAAVLVAARRRRHEAVQA</sequence>
<gene>
    <name evidence="5" type="ORF">BOH66_14245</name>
</gene>
<dbReference type="NCBIfam" id="NF033902">
    <property type="entry name" value="iso_D2_wall_anc"/>
    <property type="match status" value="1"/>
</dbReference>
<evidence type="ECO:0000259" key="3">
    <source>
        <dbReference type="Pfam" id="PF16555"/>
    </source>
</evidence>